<evidence type="ECO:0000256" key="1">
    <source>
        <dbReference type="SAM" id="Phobius"/>
    </source>
</evidence>
<evidence type="ECO:0000313" key="3">
    <source>
        <dbReference type="EMBL" id="KAB5516039.1"/>
    </source>
</evidence>
<keyword evidence="1" id="KW-1133">Transmembrane helix</keyword>
<organism evidence="3 4">
    <name type="scientific">Salix brachista</name>
    <dbReference type="NCBI Taxonomy" id="2182728"/>
    <lineage>
        <taxon>Eukaryota</taxon>
        <taxon>Viridiplantae</taxon>
        <taxon>Streptophyta</taxon>
        <taxon>Embryophyta</taxon>
        <taxon>Tracheophyta</taxon>
        <taxon>Spermatophyta</taxon>
        <taxon>Magnoliopsida</taxon>
        <taxon>eudicotyledons</taxon>
        <taxon>Gunneridae</taxon>
        <taxon>Pentapetalae</taxon>
        <taxon>rosids</taxon>
        <taxon>fabids</taxon>
        <taxon>Malpighiales</taxon>
        <taxon>Salicaceae</taxon>
        <taxon>Saliceae</taxon>
        <taxon>Salix</taxon>
    </lineage>
</organism>
<keyword evidence="1" id="KW-0812">Transmembrane</keyword>
<protein>
    <recommendedName>
        <fullName evidence="2">RNA helicase aquarius N-terminal domain-containing protein</fullName>
    </recommendedName>
</protein>
<keyword evidence="1" id="KW-0472">Membrane</keyword>
<dbReference type="Pfam" id="PF16399">
    <property type="entry name" value="Aquarius_N_1st"/>
    <property type="match status" value="1"/>
</dbReference>
<evidence type="ECO:0000313" key="4">
    <source>
        <dbReference type="Proteomes" id="UP000326939"/>
    </source>
</evidence>
<name>A0A5N5JA50_9ROSI</name>
<proteinExistence type="predicted"/>
<keyword evidence="4" id="KW-1185">Reference proteome</keyword>
<dbReference type="InterPro" id="IPR032174">
    <property type="entry name" value="Aquarius_N"/>
</dbReference>
<dbReference type="EMBL" id="VDCV01000017">
    <property type="protein sequence ID" value="KAB5516039.1"/>
    <property type="molecule type" value="Genomic_DNA"/>
</dbReference>
<accession>A0A5N5JA50</accession>
<evidence type="ECO:0000259" key="2">
    <source>
        <dbReference type="Pfam" id="PF16399"/>
    </source>
</evidence>
<comment type="caution">
    <text evidence="3">The sequence shown here is derived from an EMBL/GenBank/DDBJ whole genome shotgun (WGS) entry which is preliminary data.</text>
</comment>
<feature type="transmembrane region" description="Helical" evidence="1">
    <location>
        <begin position="37"/>
        <end position="57"/>
    </location>
</feature>
<dbReference type="Proteomes" id="UP000326939">
    <property type="component" value="Chromosome 17"/>
</dbReference>
<gene>
    <name evidence="3" type="ORF">DKX38_026687</name>
</gene>
<sequence length="169" mass="19810">MHSPCQICAPAPATWKNWCLRVLTERKWLAPLPVRGYSPYTSLCSFYVLIYFHFSLYSIVYRYLRPLVADVAVVAKCHLSALYRHEKGKLFAQLVDLLQFYERFEINDYLAPSCSQTPVIYSERRVRRKSLSPGRMPRAIAEYVSCDLTSYHLMMFLLHRVALKLLMLH</sequence>
<feature type="domain" description="RNA helicase aquarius N-terminal" evidence="2">
    <location>
        <begin position="62"/>
        <end position="116"/>
    </location>
</feature>
<reference evidence="4" key="1">
    <citation type="journal article" date="2019" name="Gigascience">
        <title>De novo genome assembly of the endangered Acer yangbiense, a plant species with extremely small populations endemic to Yunnan Province, China.</title>
        <authorList>
            <person name="Yang J."/>
            <person name="Wariss H.M."/>
            <person name="Tao L."/>
            <person name="Zhang R."/>
            <person name="Yun Q."/>
            <person name="Hollingsworth P."/>
            <person name="Dao Z."/>
            <person name="Luo G."/>
            <person name="Guo H."/>
            <person name="Ma Y."/>
            <person name="Sun W."/>
        </authorList>
    </citation>
    <scope>NUCLEOTIDE SEQUENCE [LARGE SCALE GENOMIC DNA]</scope>
    <source>
        <strain evidence="4">cv. br00</strain>
    </source>
</reference>
<dbReference type="AlphaFoldDB" id="A0A5N5JA50"/>